<comment type="caution">
    <text evidence="1">The sequence shown here is derived from an EMBL/GenBank/DDBJ whole genome shotgun (WGS) entry which is preliminary data.</text>
</comment>
<dbReference type="Pfam" id="PF13289">
    <property type="entry name" value="SIR2_2"/>
    <property type="match status" value="1"/>
</dbReference>
<gene>
    <name evidence="1" type="ORF">F9962_11330</name>
</gene>
<dbReference type="Gene3D" id="3.40.50.1220">
    <property type="entry name" value="TPP-binding domain"/>
    <property type="match status" value="1"/>
</dbReference>
<proteinExistence type="predicted"/>
<sequence length="579" mass="67315">MYSNKGAYALLLGSGISRSAHIPTGWEVETALIEQLAASKKDIIKDNPHQWFKERYEKEASYSFLLEELVKTPTERVQLMKQFFEPTEEEKELGWKQPTKAHKAIAKLAKAGYIRIILTTNFDRLLEQAFEAEGITPQVVSHEAAISQTTPLTHCQLPTIIKINGDYIDCQFRNTTEELDDYPPIMRRYLERIFEDYGLITCGWSGEWDKGLIKIISEATASRYNSFFATIGIAKEILQELTRLRHGELLPINGADELFSELLEQVSALNENHISKNMGHDIMIAKCKKYLSSSQYDIEYMDLVERLGNDAYDIINAHAKYNFALTQESFSNYLELHKSAITPLIEIAILAIRWGKWYHIKPFGELLVKLCIKPFKNGESFIEGTQYIHSIAPMLLLNAIGIACIKYSKFRELDSILKLSVPAPNFMTVSYREPLLTLLGSTHWNYETWNELIGQRYYYPISFFLLNELRPLFEDFFVVNSEYENTFYIWERMKSLIYGYNKCSILREFDVPLGQFVRSEKEYELRGMGKEPYTIFWKSADSLKNEWPPIKQGMFGGRYENYKAINEQAIDFYLKHRKY</sequence>
<reference evidence="1 2" key="1">
    <citation type="journal article" date="2019" name="Nat. Med.">
        <title>A library of human gut bacterial isolates paired with longitudinal multiomics data enables mechanistic microbiome research.</title>
        <authorList>
            <person name="Poyet M."/>
            <person name="Groussin M."/>
            <person name="Gibbons S.M."/>
            <person name="Avila-Pacheco J."/>
            <person name="Jiang X."/>
            <person name="Kearney S.M."/>
            <person name="Perrotta A.R."/>
            <person name="Berdy B."/>
            <person name="Zhao S."/>
            <person name="Lieberman T.D."/>
            <person name="Swanson P.K."/>
            <person name="Smith M."/>
            <person name="Roesemann S."/>
            <person name="Alexander J.E."/>
            <person name="Rich S.A."/>
            <person name="Livny J."/>
            <person name="Vlamakis H."/>
            <person name="Clish C."/>
            <person name="Bullock K."/>
            <person name="Deik A."/>
            <person name="Scott J."/>
            <person name="Pierce K.A."/>
            <person name="Xavier R.J."/>
            <person name="Alm E.J."/>
        </authorList>
    </citation>
    <scope>NUCLEOTIDE SEQUENCE [LARGE SCALE GENOMIC DNA]</scope>
    <source>
        <strain evidence="1 2">BIOML-A17</strain>
    </source>
</reference>
<evidence type="ECO:0008006" key="3">
    <source>
        <dbReference type="Google" id="ProtNLM"/>
    </source>
</evidence>
<name>A0A7J5L1M1_BACSE</name>
<dbReference type="Proteomes" id="UP000440773">
    <property type="component" value="Unassembled WGS sequence"/>
</dbReference>
<protein>
    <recommendedName>
        <fullName evidence="3">SIR2-like domain-containing protein</fullName>
    </recommendedName>
</protein>
<evidence type="ECO:0000313" key="1">
    <source>
        <dbReference type="EMBL" id="KAB5280830.1"/>
    </source>
</evidence>
<dbReference type="EMBL" id="WCLP01000028">
    <property type="protein sequence ID" value="KAB5280830.1"/>
    <property type="molecule type" value="Genomic_DNA"/>
</dbReference>
<evidence type="ECO:0000313" key="2">
    <source>
        <dbReference type="Proteomes" id="UP000440773"/>
    </source>
</evidence>
<dbReference type="AlphaFoldDB" id="A0A7J5L1M1"/>
<dbReference type="SUPFAM" id="SSF52467">
    <property type="entry name" value="DHS-like NAD/FAD-binding domain"/>
    <property type="match status" value="1"/>
</dbReference>
<dbReference type="InterPro" id="IPR029035">
    <property type="entry name" value="DHS-like_NAD/FAD-binding_dom"/>
</dbReference>
<accession>A0A7J5L1M1</accession>
<organism evidence="1 2">
    <name type="scientific">Bacteroides stercoris</name>
    <dbReference type="NCBI Taxonomy" id="46506"/>
    <lineage>
        <taxon>Bacteria</taxon>
        <taxon>Pseudomonadati</taxon>
        <taxon>Bacteroidota</taxon>
        <taxon>Bacteroidia</taxon>
        <taxon>Bacteroidales</taxon>
        <taxon>Bacteroidaceae</taxon>
        <taxon>Bacteroides</taxon>
    </lineage>
</organism>